<accession>A0ABY6CRP5</accession>
<sequence>MNKLILCIIGTILLSSCNKSFTLFNSNSERYHLNDLKYDNIAIKSKVKYDGDDQVKVIANIRMKKDSAVWFSLSPGLGIEAARGLINKDSIILIDKINKEYAIRSLHNMFKGFNFDFEIGMIESMIVGNLVWPITNRDHIEKRTGFFVAVQEKGDLRLTSFIGSKSMKLERLLAESISSNNKLTATFSDFEQIDHAVYPKEITFDASYYDTKYKKQKSANITMSHNKVEIDKKNYNLSISIPSKYELKNI</sequence>
<protein>
    <submittedName>
        <fullName evidence="1">DUF4292 domain-containing protein</fullName>
    </submittedName>
</protein>
<dbReference type="Pfam" id="PF14125">
    <property type="entry name" value="DUF4292"/>
    <property type="match status" value="1"/>
</dbReference>
<keyword evidence="2" id="KW-1185">Reference proteome</keyword>
<organism evidence="1 2">
    <name type="scientific">Reichenbachiella agarivorans</name>
    <dbReference type="NCBI Taxonomy" id="2979464"/>
    <lineage>
        <taxon>Bacteria</taxon>
        <taxon>Pseudomonadati</taxon>
        <taxon>Bacteroidota</taxon>
        <taxon>Cytophagia</taxon>
        <taxon>Cytophagales</taxon>
        <taxon>Reichenbachiellaceae</taxon>
        <taxon>Reichenbachiella</taxon>
    </lineage>
</organism>
<gene>
    <name evidence="1" type="ORF">N6H18_04335</name>
</gene>
<reference evidence="1" key="1">
    <citation type="submission" date="2022-09" db="EMBL/GenBank/DDBJ databases">
        <title>Comparative genomics and taxonomic characterization of three novel marine species of genus Reichenbachiella exhibiting antioxidant and polysaccharide degradation activities.</title>
        <authorList>
            <person name="Muhammad N."/>
            <person name="Lee Y.-J."/>
            <person name="Ko J."/>
            <person name="Kim S.-G."/>
        </authorList>
    </citation>
    <scope>NUCLEOTIDE SEQUENCE</scope>
    <source>
        <strain evidence="1">BKB1-1</strain>
    </source>
</reference>
<dbReference type="RefSeq" id="WP_262310611.1">
    <property type="nucleotide sequence ID" value="NZ_CP106679.1"/>
</dbReference>
<dbReference type="PROSITE" id="PS51257">
    <property type="entry name" value="PROKAR_LIPOPROTEIN"/>
    <property type="match status" value="1"/>
</dbReference>
<evidence type="ECO:0000313" key="2">
    <source>
        <dbReference type="Proteomes" id="UP001065174"/>
    </source>
</evidence>
<proteinExistence type="predicted"/>
<name>A0ABY6CRP5_9BACT</name>
<dbReference type="Proteomes" id="UP001065174">
    <property type="component" value="Chromosome"/>
</dbReference>
<evidence type="ECO:0000313" key="1">
    <source>
        <dbReference type="EMBL" id="UXP33182.1"/>
    </source>
</evidence>
<dbReference type="InterPro" id="IPR025634">
    <property type="entry name" value="DUF4292"/>
</dbReference>
<dbReference type="EMBL" id="CP106679">
    <property type="protein sequence ID" value="UXP33182.1"/>
    <property type="molecule type" value="Genomic_DNA"/>
</dbReference>